<reference evidence="3" key="1">
    <citation type="submission" date="2020-07" db="EMBL/GenBank/DDBJ databases">
        <authorList>
            <person name="Pettersson B.M.F."/>
            <person name="Behra P.R.K."/>
            <person name="Ramesh M."/>
            <person name="Das S."/>
            <person name="Dasgupta S."/>
            <person name="Kirsebom L.A."/>
        </authorList>
    </citation>
    <scope>NUCLEOTIDE SEQUENCE</scope>
    <source>
        <strain evidence="3">DSM 44615</strain>
    </source>
</reference>
<keyword evidence="1" id="KW-0732">Signal</keyword>
<dbReference type="Pfam" id="PF25107">
    <property type="entry name" value="VWA7_N"/>
    <property type="match status" value="1"/>
</dbReference>
<dbReference type="Proteomes" id="UP001140293">
    <property type="component" value="Unassembled WGS sequence"/>
</dbReference>
<sequence>MTAFLRRGRAAASVAVVAGLIGALCCLAMPTAQAFAIQNHDSITRAALPADQVNQLGIAQILNGPPPGGGAVGSDAFALDDWRHIDNSKSPAEVCAKAQRAWDVFSPVILSGSLPAGPGATVLVNGPAARAAFGGLLHAQQDFYAHSNWVEENIAAGQPNRLAPPLFPSCNPGAFPASLHTGYFNLLFFNQFPFDGCPPGGPPPGFQECHSKLNKDGPDTARGKQPVPGTGMNMYSLAKSLATTASTDLYKQVRSLVVRTVTAKYPGVNSECVVTKLFRPDLFGPCAPYSIPLPPAPAPPR</sequence>
<evidence type="ECO:0000259" key="2">
    <source>
        <dbReference type="Pfam" id="PF25107"/>
    </source>
</evidence>
<gene>
    <name evidence="3" type="ORF">H7I41_09175</name>
</gene>
<comment type="caution">
    <text evidence="3">The sequence shown here is derived from an EMBL/GenBank/DDBJ whole genome shotgun (WGS) entry which is preliminary data.</text>
</comment>
<feature type="chain" id="PRO_5040732756" description="VWA7 N-terminal domain-containing protein" evidence="1">
    <location>
        <begin position="35"/>
        <end position="301"/>
    </location>
</feature>
<organism evidence="3 4">
    <name type="scientific">[Mycobacterium] manitobense</name>
    <dbReference type="NCBI Taxonomy" id="190147"/>
    <lineage>
        <taxon>Bacteria</taxon>
        <taxon>Bacillati</taxon>
        <taxon>Actinomycetota</taxon>
        <taxon>Actinomycetes</taxon>
        <taxon>Mycobacteriales</taxon>
        <taxon>Mycobacteriaceae</taxon>
        <taxon>Mycolicibacterium</taxon>
    </lineage>
</organism>
<name>A0A9X2YN14_9MYCO</name>
<feature type="signal peptide" evidence="1">
    <location>
        <begin position="1"/>
        <end position="34"/>
    </location>
</feature>
<dbReference type="AlphaFoldDB" id="A0A9X2YN14"/>
<proteinExistence type="predicted"/>
<dbReference type="InterPro" id="IPR056862">
    <property type="entry name" value="VWA7_N"/>
</dbReference>
<accession>A0A9X2YN14</accession>
<feature type="domain" description="VWA7 N-terminal" evidence="2">
    <location>
        <begin position="128"/>
        <end position="152"/>
    </location>
</feature>
<dbReference type="RefSeq" id="WP_264012287.1">
    <property type="nucleotide sequence ID" value="NZ_JACKSJ010000065.1"/>
</dbReference>
<reference evidence="3" key="2">
    <citation type="journal article" date="2022" name="BMC Genomics">
        <title>Comparative genome analysis of mycobacteria focusing on tRNA and non-coding RNA.</title>
        <authorList>
            <person name="Behra P.R.K."/>
            <person name="Pettersson B.M.F."/>
            <person name="Ramesh M."/>
            <person name="Das S."/>
            <person name="Dasgupta S."/>
            <person name="Kirsebom L.A."/>
        </authorList>
    </citation>
    <scope>NUCLEOTIDE SEQUENCE</scope>
    <source>
        <strain evidence="3">DSM 44615</strain>
    </source>
</reference>
<keyword evidence="4" id="KW-1185">Reference proteome</keyword>
<dbReference type="EMBL" id="JACKSJ010000065">
    <property type="protein sequence ID" value="MCV7170089.1"/>
    <property type="molecule type" value="Genomic_DNA"/>
</dbReference>
<protein>
    <recommendedName>
        <fullName evidence="2">VWA7 N-terminal domain-containing protein</fullName>
    </recommendedName>
</protein>
<evidence type="ECO:0000313" key="3">
    <source>
        <dbReference type="EMBL" id="MCV7170089.1"/>
    </source>
</evidence>
<evidence type="ECO:0000313" key="4">
    <source>
        <dbReference type="Proteomes" id="UP001140293"/>
    </source>
</evidence>
<evidence type="ECO:0000256" key="1">
    <source>
        <dbReference type="SAM" id="SignalP"/>
    </source>
</evidence>